<sequence length="119" mass="13451">MYRKSVTGIRKYTLNCSCYYKQFVNFKNLNKMQKMIFSAVALVAFSFAGMANENEEKKVEAILAKKESVKATVEVDCDKLANDTMDVYEAAGWSVEEAYEEGLKVYNVCIGKTKKVTQA</sequence>
<gene>
    <name evidence="1" type="ORF">IP97_01547</name>
</gene>
<reference evidence="1 2" key="1">
    <citation type="journal article" date="2015" name="Stand. Genomic Sci.">
        <title>Genomic Encyclopedia of Bacterial and Archaeal Type Strains, Phase III: the genomes of soil and plant-associated and newly described type strains.</title>
        <authorList>
            <person name="Whitman W.B."/>
            <person name="Woyke T."/>
            <person name="Klenk H.P."/>
            <person name="Zhou Y."/>
            <person name="Lilburn T.G."/>
            <person name="Beck B.J."/>
            <person name="De Vos P."/>
            <person name="Vandamme P."/>
            <person name="Eisen J.A."/>
            <person name="Garrity G."/>
            <person name="Hugenholtz P."/>
            <person name="Kyrpides N.C."/>
        </authorList>
    </citation>
    <scope>NUCLEOTIDE SEQUENCE [LARGE SCALE GENOMIC DNA]</scope>
    <source>
        <strain evidence="1 2">CGMCC 1.6844</strain>
    </source>
</reference>
<name>A0A562KHM4_9FLAO</name>
<proteinExistence type="predicted"/>
<organism evidence="1 2">
    <name type="scientific">Flavobacterium cheniae</name>
    <dbReference type="NCBI Taxonomy" id="295428"/>
    <lineage>
        <taxon>Bacteria</taxon>
        <taxon>Pseudomonadati</taxon>
        <taxon>Bacteroidota</taxon>
        <taxon>Flavobacteriia</taxon>
        <taxon>Flavobacteriales</taxon>
        <taxon>Flavobacteriaceae</taxon>
        <taxon>Flavobacterium</taxon>
    </lineage>
</organism>
<accession>A0A562KHM4</accession>
<keyword evidence="2" id="KW-1185">Reference proteome</keyword>
<evidence type="ECO:0000313" key="2">
    <source>
        <dbReference type="Proteomes" id="UP000315312"/>
    </source>
</evidence>
<dbReference type="Proteomes" id="UP000315312">
    <property type="component" value="Unassembled WGS sequence"/>
</dbReference>
<evidence type="ECO:0000313" key="1">
    <source>
        <dbReference type="EMBL" id="TWH94834.1"/>
    </source>
</evidence>
<comment type="caution">
    <text evidence="1">The sequence shown here is derived from an EMBL/GenBank/DDBJ whole genome shotgun (WGS) entry which is preliminary data.</text>
</comment>
<dbReference type="AlphaFoldDB" id="A0A562KHM4"/>
<dbReference type="EMBL" id="VLKM01000005">
    <property type="protein sequence ID" value="TWH94834.1"/>
    <property type="molecule type" value="Genomic_DNA"/>
</dbReference>
<protein>
    <submittedName>
        <fullName evidence="1">Uncharacterized protein</fullName>
    </submittedName>
</protein>